<keyword evidence="1" id="KW-1133">Transmembrane helix</keyword>
<feature type="transmembrane region" description="Helical" evidence="1">
    <location>
        <begin position="54"/>
        <end position="74"/>
    </location>
</feature>
<keyword evidence="1" id="KW-0812">Transmembrane</keyword>
<evidence type="ECO:0000256" key="1">
    <source>
        <dbReference type="SAM" id="Phobius"/>
    </source>
</evidence>
<reference evidence="2 3" key="1">
    <citation type="submission" date="2018-03" db="EMBL/GenBank/DDBJ databases">
        <title>Genomic Encyclopedia of Archaeal and Bacterial Type Strains, Phase II (KMG-II): from individual species to whole genera.</title>
        <authorList>
            <person name="Goeker M."/>
        </authorList>
    </citation>
    <scope>NUCLEOTIDE SEQUENCE [LARGE SCALE GENOMIC DNA]</scope>
    <source>
        <strain evidence="2 3">DSM 100214</strain>
    </source>
</reference>
<accession>A0A2V3PPI7</accession>
<name>A0A2V3PPI7_9BACT</name>
<protein>
    <submittedName>
        <fullName evidence="2">Uncharacterized protein</fullName>
    </submittedName>
</protein>
<feature type="transmembrane region" description="Helical" evidence="1">
    <location>
        <begin position="27"/>
        <end position="48"/>
    </location>
</feature>
<comment type="caution">
    <text evidence="2">The sequence shown here is derived from an EMBL/GenBank/DDBJ whole genome shotgun (WGS) entry which is preliminary data.</text>
</comment>
<dbReference type="RefSeq" id="WP_146212737.1">
    <property type="nucleotide sequence ID" value="NZ_QICL01000016.1"/>
</dbReference>
<evidence type="ECO:0000313" key="3">
    <source>
        <dbReference type="Proteomes" id="UP000247973"/>
    </source>
</evidence>
<dbReference type="AlphaFoldDB" id="A0A2V3PPI7"/>
<gene>
    <name evidence="2" type="ORF">CLV62_11641</name>
</gene>
<proteinExistence type="predicted"/>
<keyword evidence="3" id="KW-1185">Reference proteome</keyword>
<organism evidence="2 3">
    <name type="scientific">Dysgonomonas alginatilytica</name>
    <dbReference type="NCBI Taxonomy" id="1605892"/>
    <lineage>
        <taxon>Bacteria</taxon>
        <taxon>Pseudomonadati</taxon>
        <taxon>Bacteroidota</taxon>
        <taxon>Bacteroidia</taxon>
        <taxon>Bacteroidales</taxon>
        <taxon>Dysgonomonadaceae</taxon>
        <taxon>Dysgonomonas</taxon>
    </lineage>
</organism>
<dbReference type="EMBL" id="QICL01000016">
    <property type="protein sequence ID" value="PXV63001.1"/>
    <property type="molecule type" value="Genomic_DNA"/>
</dbReference>
<keyword evidence="1" id="KW-0472">Membrane</keyword>
<evidence type="ECO:0000313" key="2">
    <source>
        <dbReference type="EMBL" id="PXV63001.1"/>
    </source>
</evidence>
<sequence length="83" mass="9342">MRQTRFLLTKTNNKSGDNRIVSMVSKLLFYSGIMVLMSALIYMIGNLAKADSFVSIWLVFVITGVFFIISSVLISKSGLFKRL</sequence>
<dbReference type="Proteomes" id="UP000247973">
    <property type="component" value="Unassembled WGS sequence"/>
</dbReference>